<reference evidence="1" key="1">
    <citation type="journal article" date="2023" name="bioRxiv">
        <title>Improved chromosome-level genome assembly for marigold (Tagetes erecta).</title>
        <authorList>
            <person name="Jiang F."/>
            <person name="Yuan L."/>
            <person name="Wang S."/>
            <person name="Wang H."/>
            <person name="Xu D."/>
            <person name="Wang A."/>
            <person name="Fan W."/>
        </authorList>
    </citation>
    <scope>NUCLEOTIDE SEQUENCE</scope>
    <source>
        <strain evidence="1">WSJ</strain>
        <tissue evidence="1">Leaf</tissue>
    </source>
</reference>
<gene>
    <name evidence="1" type="ORF">QVD17_06280</name>
</gene>
<dbReference type="EMBL" id="JAUHHV010000001">
    <property type="protein sequence ID" value="KAK1440453.1"/>
    <property type="molecule type" value="Genomic_DNA"/>
</dbReference>
<accession>A0AAD8LJ31</accession>
<organism evidence="1 2">
    <name type="scientific">Tagetes erecta</name>
    <name type="common">African marigold</name>
    <dbReference type="NCBI Taxonomy" id="13708"/>
    <lineage>
        <taxon>Eukaryota</taxon>
        <taxon>Viridiplantae</taxon>
        <taxon>Streptophyta</taxon>
        <taxon>Embryophyta</taxon>
        <taxon>Tracheophyta</taxon>
        <taxon>Spermatophyta</taxon>
        <taxon>Magnoliopsida</taxon>
        <taxon>eudicotyledons</taxon>
        <taxon>Gunneridae</taxon>
        <taxon>Pentapetalae</taxon>
        <taxon>asterids</taxon>
        <taxon>campanulids</taxon>
        <taxon>Asterales</taxon>
        <taxon>Asteraceae</taxon>
        <taxon>Asteroideae</taxon>
        <taxon>Heliantheae alliance</taxon>
        <taxon>Tageteae</taxon>
        <taxon>Tagetes</taxon>
    </lineage>
</organism>
<dbReference type="AlphaFoldDB" id="A0AAD8LJ31"/>
<protein>
    <submittedName>
        <fullName evidence="1">Uncharacterized protein</fullName>
    </submittedName>
</protein>
<comment type="caution">
    <text evidence="1">The sequence shown here is derived from an EMBL/GenBank/DDBJ whole genome shotgun (WGS) entry which is preliminary data.</text>
</comment>
<proteinExistence type="predicted"/>
<evidence type="ECO:0000313" key="1">
    <source>
        <dbReference type="EMBL" id="KAK1440453.1"/>
    </source>
</evidence>
<name>A0AAD8LJ31_TARER</name>
<sequence length="81" mass="8870">MEPLITNHFFFEQSTQDLKLKLNQLISASISAETLPISPPLLIKTTLYSLPGNVANNEVSTIQPPDMPPSKCLGVTVYQNA</sequence>
<dbReference type="Proteomes" id="UP001229421">
    <property type="component" value="Unassembled WGS sequence"/>
</dbReference>
<evidence type="ECO:0000313" key="2">
    <source>
        <dbReference type="Proteomes" id="UP001229421"/>
    </source>
</evidence>
<keyword evidence="2" id="KW-1185">Reference proteome</keyword>